<feature type="transmembrane region" description="Helical" evidence="1">
    <location>
        <begin position="67"/>
        <end position="93"/>
    </location>
</feature>
<gene>
    <name evidence="2" type="ORF">COT27_02285</name>
</gene>
<dbReference type="EMBL" id="PEXX01000039">
    <property type="protein sequence ID" value="PIU10605.1"/>
    <property type="molecule type" value="Genomic_DNA"/>
</dbReference>
<keyword evidence="1" id="KW-0472">Membrane</keyword>
<keyword evidence="1" id="KW-0812">Transmembrane</keyword>
<sequence>MQKKYKKLIFGLIIVSLCFVSYVLNFNSVSAYGIDGINGKSASSYLQDMAYRVDLKKNEPSVMIGTIIYYILGFLGIIALTLIIAAGIMWMTAGGNEESVTKSKGLLKGAVIGTIIILVSYALTYFVVTVILEDIGPPIKPELDIEKPEDAEIPEDATFDCNTIDCIPLDEATCETFKNSSGQLCCYHAINYDNAGNVLYEECMRTNAN</sequence>
<keyword evidence="1" id="KW-1133">Transmembrane helix</keyword>
<evidence type="ECO:0000313" key="3">
    <source>
        <dbReference type="Proteomes" id="UP000230586"/>
    </source>
</evidence>
<comment type="caution">
    <text evidence="2">The sequence shown here is derived from an EMBL/GenBank/DDBJ whole genome shotgun (WGS) entry which is preliminary data.</text>
</comment>
<proteinExistence type="predicted"/>
<name>A0A2M6XSI0_9BACT</name>
<evidence type="ECO:0000256" key="1">
    <source>
        <dbReference type="SAM" id="Phobius"/>
    </source>
</evidence>
<reference evidence="3" key="1">
    <citation type="submission" date="2017-09" db="EMBL/GenBank/DDBJ databases">
        <title>Depth-based differentiation of microbial function through sediment-hosted aquifers and enrichment of novel symbionts in the deep terrestrial subsurface.</title>
        <authorList>
            <person name="Probst A.J."/>
            <person name="Ladd B."/>
            <person name="Jarett J.K."/>
            <person name="Geller-Mcgrath D.E."/>
            <person name="Sieber C.M.K."/>
            <person name="Emerson J.B."/>
            <person name="Anantharaman K."/>
            <person name="Thomas B.C."/>
            <person name="Malmstrom R."/>
            <person name="Stieglmeier M."/>
            <person name="Klingl A."/>
            <person name="Woyke T."/>
            <person name="Ryan C.M."/>
            <person name="Banfield J.F."/>
        </authorList>
    </citation>
    <scope>NUCLEOTIDE SEQUENCE [LARGE SCALE GENOMIC DNA]</scope>
</reference>
<evidence type="ECO:0000313" key="2">
    <source>
        <dbReference type="EMBL" id="PIU10605.1"/>
    </source>
</evidence>
<feature type="transmembrane region" description="Helical" evidence="1">
    <location>
        <begin position="105"/>
        <end position="132"/>
    </location>
</feature>
<accession>A0A2M6XSI0</accession>
<protein>
    <submittedName>
        <fullName evidence="2">Uncharacterized protein</fullName>
    </submittedName>
</protein>
<dbReference type="Proteomes" id="UP000230586">
    <property type="component" value="Unassembled WGS sequence"/>
</dbReference>
<dbReference type="AlphaFoldDB" id="A0A2M6XSI0"/>
<organism evidence="2 3">
    <name type="scientific">Candidatus Kuenenbacteria bacterium CG08_land_8_20_14_0_20_37_23</name>
    <dbReference type="NCBI Taxonomy" id="1974617"/>
    <lineage>
        <taxon>Bacteria</taxon>
        <taxon>Candidatus Kueneniibacteriota</taxon>
    </lineage>
</organism>